<evidence type="ECO:0000256" key="2">
    <source>
        <dbReference type="SAM" id="MobiDB-lite"/>
    </source>
</evidence>
<dbReference type="EMBL" id="QNSA01000012">
    <property type="protein sequence ID" value="RBP69604.1"/>
    <property type="molecule type" value="Genomic_DNA"/>
</dbReference>
<evidence type="ECO:0000256" key="1">
    <source>
        <dbReference type="SAM" id="Coils"/>
    </source>
</evidence>
<keyword evidence="6" id="KW-1185">Reference proteome</keyword>
<comment type="caution">
    <text evidence="4">The sequence shown here is derived from an EMBL/GenBank/DDBJ whole genome shotgun (WGS) entry which is preliminary data.</text>
</comment>
<dbReference type="Gene3D" id="1.20.5.340">
    <property type="match status" value="1"/>
</dbReference>
<dbReference type="AlphaFoldDB" id="A0A368UQZ1"/>
<proteinExistence type="predicted"/>
<accession>A0A368UQZ1</accession>
<feature type="compositionally biased region" description="Polar residues" evidence="2">
    <location>
        <begin position="161"/>
        <end position="175"/>
    </location>
</feature>
<evidence type="ECO:0000313" key="3">
    <source>
        <dbReference type="EMBL" id="RBP69604.1"/>
    </source>
</evidence>
<sequence>MTDNVEELKAEVERLRAKNAQLLDEKKKVAGGAESLTAELEALTKERDEAKAELHRLTVELPRMNTLEEVAMPNMADTLLREISHHFDIGEGETLISKETGEPLQVEVPSGKSGKPETVAVKLDEIGIRRLYECKVIPAIGAMIKGSGASGGGAKGAGGVYSTTTPQPSQSQAGQTRRFGLS</sequence>
<name>A0A368UQZ1_MARNT</name>
<dbReference type="EMBL" id="QPJB01000012">
    <property type="protein sequence ID" value="RCW31248.1"/>
    <property type="molecule type" value="Genomic_DNA"/>
</dbReference>
<evidence type="ECO:0000313" key="5">
    <source>
        <dbReference type="Proteomes" id="UP000252795"/>
    </source>
</evidence>
<feature type="compositionally biased region" description="Gly residues" evidence="2">
    <location>
        <begin position="148"/>
        <end position="159"/>
    </location>
</feature>
<dbReference type="Proteomes" id="UP000253065">
    <property type="component" value="Unassembled WGS sequence"/>
</dbReference>
<organism evidence="4 5">
    <name type="scientific">Marinobacter nauticus</name>
    <name type="common">Marinobacter hydrocarbonoclasticus</name>
    <name type="synonym">Marinobacter aquaeolei</name>
    <dbReference type="NCBI Taxonomy" id="2743"/>
    <lineage>
        <taxon>Bacteria</taxon>
        <taxon>Pseudomonadati</taxon>
        <taxon>Pseudomonadota</taxon>
        <taxon>Gammaproteobacteria</taxon>
        <taxon>Pseudomonadales</taxon>
        <taxon>Marinobacteraceae</taxon>
        <taxon>Marinobacter</taxon>
    </lineage>
</organism>
<protein>
    <submittedName>
        <fullName evidence="4">Uncharacterized protein</fullName>
    </submittedName>
</protein>
<evidence type="ECO:0000313" key="4">
    <source>
        <dbReference type="EMBL" id="RCW31248.1"/>
    </source>
</evidence>
<dbReference type="Proteomes" id="UP000252795">
    <property type="component" value="Unassembled WGS sequence"/>
</dbReference>
<gene>
    <name evidence="4" type="ORF">DET51_11246</name>
    <name evidence="3" type="ORF">DET64_11246</name>
</gene>
<feature type="coiled-coil region" evidence="1">
    <location>
        <begin position="5"/>
        <end position="60"/>
    </location>
</feature>
<evidence type="ECO:0000313" key="6">
    <source>
        <dbReference type="Proteomes" id="UP000253065"/>
    </source>
</evidence>
<reference evidence="4 5" key="1">
    <citation type="submission" date="2018-07" db="EMBL/GenBank/DDBJ databases">
        <title>Freshwater and sediment microbial communities from various areas in North America, analyzing microbe dynamics in response to fracking.</title>
        <authorList>
            <person name="Lamendella R."/>
        </authorList>
    </citation>
    <scope>NUCLEOTIDE SEQUENCE [LARGE SCALE GENOMIC DNA]</scope>
    <source>
        <strain evidence="4 5">114E</strain>
        <strain evidence="3 6">114E_o</strain>
    </source>
</reference>
<feature type="region of interest" description="Disordered" evidence="2">
    <location>
        <begin position="147"/>
        <end position="182"/>
    </location>
</feature>
<keyword evidence="1" id="KW-0175">Coiled coil</keyword>
<dbReference type="RefSeq" id="WP_113880536.1">
    <property type="nucleotide sequence ID" value="NZ_QNSA01000012.1"/>
</dbReference>